<dbReference type="Proteomes" id="UP001420932">
    <property type="component" value="Unassembled WGS sequence"/>
</dbReference>
<proteinExistence type="predicted"/>
<accession>A0AAP0JI91</accession>
<protein>
    <submittedName>
        <fullName evidence="2">Uncharacterized protein</fullName>
    </submittedName>
</protein>
<reference evidence="2 3" key="1">
    <citation type="submission" date="2024-01" db="EMBL/GenBank/DDBJ databases">
        <title>Genome assemblies of Stephania.</title>
        <authorList>
            <person name="Yang L."/>
        </authorList>
    </citation>
    <scope>NUCLEOTIDE SEQUENCE [LARGE SCALE GENOMIC DNA]</scope>
    <source>
        <strain evidence="2">YNDBR</strain>
        <tissue evidence="2">Leaf</tissue>
    </source>
</reference>
<organism evidence="2 3">
    <name type="scientific">Stephania yunnanensis</name>
    <dbReference type="NCBI Taxonomy" id="152371"/>
    <lineage>
        <taxon>Eukaryota</taxon>
        <taxon>Viridiplantae</taxon>
        <taxon>Streptophyta</taxon>
        <taxon>Embryophyta</taxon>
        <taxon>Tracheophyta</taxon>
        <taxon>Spermatophyta</taxon>
        <taxon>Magnoliopsida</taxon>
        <taxon>Ranunculales</taxon>
        <taxon>Menispermaceae</taxon>
        <taxon>Menispermoideae</taxon>
        <taxon>Cissampelideae</taxon>
        <taxon>Stephania</taxon>
    </lineage>
</organism>
<evidence type="ECO:0000313" key="2">
    <source>
        <dbReference type="EMBL" id="KAK9134457.1"/>
    </source>
</evidence>
<keyword evidence="3" id="KW-1185">Reference proteome</keyword>
<evidence type="ECO:0000313" key="3">
    <source>
        <dbReference type="Proteomes" id="UP001420932"/>
    </source>
</evidence>
<dbReference type="AlphaFoldDB" id="A0AAP0JI91"/>
<evidence type="ECO:0000256" key="1">
    <source>
        <dbReference type="SAM" id="MobiDB-lite"/>
    </source>
</evidence>
<sequence>MEVSSSANTDAKDMSCVEDGVLDGRRGPAERAGLSTDDIKGLLEGDAAEDANVGDGALTRLLSNIIERSRI</sequence>
<comment type="caution">
    <text evidence="2">The sequence shown here is derived from an EMBL/GenBank/DDBJ whole genome shotgun (WGS) entry which is preliminary data.</text>
</comment>
<name>A0AAP0JI91_9MAGN</name>
<dbReference type="EMBL" id="JBBNAF010000006">
    <property type="protein sequence ID" value="KAK9134457.1"/>
    <property type="molecule type" value="Genomic_DNA"/>
</dbReference>
<gene>
    <name evidence="2" type="ORF">Syun_013787</name>
</gene>
<feature type="region of interest" description="Disordered" evidence="1">
    <location>
        <begin position="1"/>
        <end position="33"/>
    </location>
</feature>